<evidence type="ECO:0000256" key="4">
    <source>
        <dbReference type="ARBA" id="ARBA00022475"/>
    </source>
</evidence>
<dbReference type="InterPro" id="IPR023299">
    <property type="entry name" value="ATPase_P-typ_cyto_dom_N"/>
</dbReference>
<evidence type="ECO:0000256" key="11">
    <source>
        <dbReference type="ARBA" id="ARBA00022967"/>
    </source>
</evidence>
<keyword evidence="6 15" id="KW-0812">Transmembrane</keyword>
<dbReference type="FunFam" id="2.70.150.10:FF:000002">
    <property type="entry name" value="Copper-transporting ATPase 1, putative"/>
    <property type="match status" value="1"/>
</dbReference>
<dbReference type="eggNOG" id="COG2217">
    <property type="taxonomic scope" value="Bacteria"/>
</dbReference>
<dbReference type="Pfam" id="PF00403">
    <property type="entry name" value="HMA"/>
    <property type="match status" value="1"/>
</dbReference>
<reference evidence="17 18" key="1">
    <citation type="submission" date="2015-09" db="EMBL/GenBank/DDBJ databases">
        <authorList>
            <consortium name="Swine Surveillance"/>
        </authorList>
    </citation>
    <scope>NUCLEOTIDE SEQUENCE [LARGE SCALE GENOMIC DNA]</scope>
    <source>
        <strain evidence="17 18">CECT 5294</strain>
    </source>
</reference>
<evidence type="ECO:0000256" key="2">
    <source>
        <dbReference type="ARBA" id="ARBA00006024"/>
    </source>
</evidence>
<evidence type="ECO:0000256" key="9">
    <source>
        <dbReference type="ARBA" id="ARBA00022840"/>
    </source>
</evidence>
<dbReference type="AlphaFoldDB" id="A0A0P1EW21"/>
<dbReference type="PROSITE" id="PS50846">
    <property type="entry name" value="HMA_2"/>
    <property type="match status" value="1"/>
</dbReference>
<dbReference type="Gene3D" id="3.30.70.100">
    <property type="match status" value="1"/>
</dbReference>
<dbReference type="NCBIfam" id="TIGR01511">
    <property type="entry name" value="ATPase-IB1_Cu"/>
    <property type="match status" value="1"/>
</dbReference>
<dbReference type="PANTHER" id="PTHR43520">
    <property type="entry name" value="ATP7, ISOFORM B"/>
    <property type="match status" value="1"/>
</dbReference>
<keyword evidence="13" id="KW-0406">Ion transport</keyword>
<dbReference type="GO" id="GO:0055070">
    <property type="term" value="P:copper ion homeostasis"/>
    <property type="evidence" value="ECO:0007669"/>
    <property type="project" value="TreeGrafter"/>
</dbReference>
<proteinExistence type="inferred from homology"/>
<evidence type="ECO:0000256" key="8">
    <source>
        <dbReference type="ARBA" id="ARBA00022741"/>
    </source>
</evidence>
<dbReference type="InterPro" id="IPR006121">
    <property type="entry name" value="HMA_dom"/>
</dbReference>
<dbReference type="PRINTS" id="PR00119">
    <property type="entry name" value="CATATPASE"/>
</dbReference>
<dbReference type="NCBIfam" id="TIGR01525">
    <property type="entry name" value="ATPase-IB_hvy"/>
    <property type="match status" value="1"/>
</dbReference>
<comment type="similarity">
    <text evidence="2 15">Belongs to the cation transport ATPase (P-type) (TC 3.A.3) family. Type IB subfamily.</text>
</comment>
<evidence type="ECO:0000313" key="17">
    <source>
        <dbReference type="EMBL" id="CUH58933.1"/>
    </source>
</evidence>
<dbReference type="GO" id="GO:0043682">
    <property type="term" value="F:P-type divalent copper transporter activity"/>
    <property type="evidence" value="ECO:0007669"/>
    <property type="project" value="TreeGrafter"/>
</dbReference>
<dbReference type="InterPro" id="IPR001757">
    <property type="entry name" value="P_typ_ATPase"/>
</dbReference>
<dbReference type="SUPFAM" id="SSF81653">
    <property type="entry name" value="Calcium ATPase, transduction domain A"/>
    <property type="match status" value="1"/>
</dbReference>
<evidence type="ECO:0000256" key="3">
    <source>
        <dbReference type="ARBA" id="ARBA00022448"/>
    </source>
</evidence>
<dbReference type="PROSITE" id="PS00154">
    <property type="entry name" value="ATPASE_E1_E2"/>
    <property type="match status" value="1"/>
</dbReference>
<comment type="subcellular location">
    <subcellularLocation>
        <location evidence="1">Cell membrane</location>
        <topology evidence="1">Multi-pass membrane protein</topology>
    </subcellularLocation>
</comment>
<dbReference type="CDD" id="cd00371">
    <property type="entry name" value="HMA"/>
    <property type="match status" value="1"/>
</dbReference>
<dbReference type="InterPro" id="IPR017969">
    <property type="entry name" value="Heavy-metal-associated_CS"/>
</dbReference>
<evidence type="ECO:0000256" key="5">
    <source>
        <dbReference type="ARBA" id="ARBA00022553"/>
    </source>
</evidence>
<dbReference type="InterPro" id="IPR008250">
    <property type="entry name" value="ATPase_P-typ_transduc_dom_A_sf"/>
</dbReference>
<dbReference type="SUPFAM" id="SSF55008">
    <property type="entry name" value="HMA, heavy metal-associated domain"/>
    <property type="match status" value="1"/>
</dbReference>
<accession>A0A0P1EW21</accession>
<feature type="transmembrane region" description="Helical" evidence="15">
    <location>
        <begin position="141"/>
        <end position="160"/>
    </location>
</feature>
<dbReference type="Proteomes" id="UP000051298">
    <property type="component" value="Unassembled WGS sequence"/>
</dbReference>
<protein>
    <submittedName>
        <fullName evidence="17">Putative copper-importing P-type ATPase A</fullName>
        <ecNumber evidence="17">3.6.3.-</ecNumber>
    </submittedName>
</protein>
<dbReference type="SUPFAM" id="SSF56784">
    <property type="entry name" value="HAD-like"/>
    <property type="match status" value="1"/>
</dbReference>
<dbReference type="Pfam" id="PF00702">
    <property type="entry name" value="Hydrolase"/>
    <property type="match status" value="1"/>
</dbReference>
<sequence>MACPACVGVPEGVAVQPEPVENARLMVALPGIHCAACISGVERTLEQIPGVAKSSVNLTMRRVAIQAAPSVDIQTIIDALDNAGYEAQELDSSLLAQSDRDDYGRMLLMRLGVAGFAMMNVMLLSVAVWSGADAATRDMMHWISAAIALPAVAFAGMPFYTSALAALRGRRLNMDVPITLAILLAAGTSLYETAHGGQHAYFDAAVALAFFLLTGRYLEHRTRSSARSAAQELAALEVQRAIKWADGTEVTVPVAQIAVGDVVIVKPGANIPVDGVVMTGQSEVDRSFMTGEAVPMLAQPGTSLFAGEINLSGVLHVQASAVGKDTELRRISDMVAIAEGGKSKYSTLADRAVQLYAPGVHILSAVAAVGWYIYTQDLRLALNIAAAVLIITCPCALGLAVPAVTTAVSGRLFRKGVLVKHETALERLAEVDTVIFDKTGTLTLGTPKSDDLAGLNEVQKTVLFGLAKGSDHPLSAALSKTLAEQNVVAAEITDLTEHPGCGTEGRWAGKRVRLGRATWMGGEQGAGLSVCFQMGDLDPIRLSFDEELRQDAAESVAALRSRGLDVQILSGDGPHAVKRVAQSLGGLPFEAEQTPIQKADTIAGLAAEGRRVLMIGDGLNDTLALANAHVSMSPASALNAARVASDFVLIDKGLGGLDGVFDLAHQARSRIVENLSLASFYNLIAVPLAIAGMATPLIAALAMSASSLTVTLNAIRLKS</sequence>
<dbReference type="EMBL" id="CYRX01000007">
    <property type="protein sequence ID" value="CUH58933.1"/>
    <property type="molecule type" value="Genomic_DNA"/>
</dbReference>
<name>A0A0P1EW21_9RHOB</name>
<organism evidence="17 18">
    <name type="scientific">Thalassobacter stenotrophicus</name>
    <dbReference type="NCBI Taxonomy" id="266809"/>
    <lineage>
        <taxon>Bacteria</taxon>
        <taxon>Pseudomonadati</taxon>
        <taxon>Pseudomonadota</taxon>
        <taxon>Alphaproteobacteria</taxon>
        <taxon>Rhodobacterales</taxon>
        <taxon>Roseobacteraceae</taxon>
        <taxon>Thalassobacter</taxon>
    </lineage>
</organism>
<feature type="transmembrane region" description="Helical" evidence="15">
    <location>
        <begin position="380"/>
        <end position="405"/>
    </location>
</feature>
<feature type="domain" description="HMA" evidence="16">
    <location>
        <begin position="23"/>
        <end position="88"/>
    </location>
</feature>
<keyword evidence="14 15" id="KW-0472">Membrane</keyword>
<dbReference type="InterPro" id="IPR023214">
    <property type="entry name" value="HAD_sf"/>
</dbReference>
<dbReference type="GO" id="GO:0005524">
    <property type="term" value="F:ATP binding"/>
    <property type="evidence" value="ECO:0007669"/>
    <property type="project" value="UniProtKB-UniRule"/>
</dbReference>
<dbReference type="Gene3D" id="3.40.50.1000">
    <property type="entry name" value="HAD superfamily/HAD-like"/>
    <property type="match status" value="1"/>
</dbReference>
<dbReference type="GO" id="GO:0005507">
    <property type="term" value="F:copper ion binding"/>
    <property type="evidence" value="ECO:0007669"/>
    <property type="project" value="TreeGrafter"/>
</dbReference>
<evidence type="ECO:0000259" key="16">
    <source>
        <dbReference type="PROSITE" id="PS50846"/>
    </source>
</evidence>
<keyword evidence="4 15" id="KW-1003">Cell membrane</keyword>
<dbReference type="PROSITE" id="PS01047">
    <property type="entry name" value="HMA_1"/>
    <property type="match status" value="1"/>
</dbReference>
<evidence type="ECO:0000256" key="6">
    <source>
        <dbReference type="ARBA" id="ARBA00022692"/>
    </source>
</evidence>
<dbReference type="InterPro" id="IPR059000">
    <property type="entry name" value="ATPase_P-type_domA"/>
</dbReference>
<evidence type="ECO:0000256" key="1">
    <source>
        <dbReference type="ARBA" id="ARBA00004651"/>
    </source>
</evidence>
<feature type="transmembrane region" description="Helical" evidence="15">
    <location>
        <begin position="200"/>
        <end position="218"/>
    </location>
</feature>
<keyword evidence="7 15" id="KW-0479">Metal-binding</keyword>
<dbReference type="PANTHER" id="PTHR43520:SF5">
    <property type="entry name" value="CATION-TRANSPORTING P-TYPE ATPASE-RELATED"/>
    <property type="match status" value="1"/>
</dbReference>
<gene>
    <name evidence="17" type="primary">copA</name>
    <name evidence="17" type="ORF">THS5294_00213</name>
</gene>
<keyword evidence="8 15" id="KW-0547">Nucleotide-binding</keyword>
<keyword evidence="17" id="KW-0378">Hydrolase</keyword>
<dbReference type="GO" id="GO:0016887">
    <property type="term" value="F:ATP hydrolysis activity"/>
    <property type="evidence" value="ECO:0007669"/>
    <property type="project" value="InterPro"/>
</dbReference>
<feature type="transmembrane region" description="Helical" evidence="15">
    <location>
        <begin position="671"/>
        <end position="691"/>
    </location>
</feature>
<evidence type="ECO:0000256" key="15">
    <source>
        <dbReference type="RuleBase" id="RU362081"/>
    </source>
</evidence>
<keyword evidence="10" id="KW-0460">Magnesium</keyword>
<feature type="transmembrane region" description="Helical" evidence="15">
    <location>
        <begin position="172"/>
        <end position="194"/>
    </location>
</feature>
<dbReference type="Gene3D" id="3.40.1110.10">
    <property type="entry name" value="Calcium-transporting ATPase, cytoplasmic domain N"/>
    <property type="match status" value="1"/>
</dbReference>
<evidence type="ECO:0000256" key="10">
    <source>
        <dbReference type="ARBA" id="ARBA00022842"/>
    </source>
</evidence>
<dbReference type="InterPro" id="IPR036163">
    <property type="entry name" value="HMA_dom_sf"/>
</dbReference>
<dbReference type="InterPro" id="IPR018303">
    <property type="entry name" value="ATPase_P-typ_P_site"/>
</dbReference>
<feature type="transmembrane region" description="Helical" evidence="15">
    <location>
        <begin position="353"/>
        <end position="374"/>
    </location>
</feature>
<dbReference type="NCBIfam" id="TIGR01494">
    <property type="entry name" value="ATPase_P-type"/>
    <property type="match status" value="2"/>
</dbReference>
<keyword evidence="3" id="KW-0813">Transport</keyword>
<evidence type="ECO:0000256" key="13">
    <source>
        <dbReference type="ARBA" id="ARBA00023065"/>
    </source>
</evidence>
<keyword evidence="12 15" id="KW-1133">Transmembrane helix</keyword>
<feature type="transmembrane region" description="Helical" evidence="15">
    <location>
        <begin position="107"/>
        <end position="129"/>
    </location>
</feature>
<evidence type="ECO:0000256" key="12">
    <source>
        <dbReference type="ARBA" id="ARBA00022989"/>
    </source>
</evidence>
<evidence type="ECO:0000256" key="14">
    <source>
        <dbReference type="ARBA" id="ARBA00023136"/>
    </source>
</evidence>
<dbReference type="Pfam" id="PF00122">
    <property type="entry name" value="E1-E2_ATPase"/>
    <property type="match status" value="1"/>
</dbReference>
<dbReference type="InterPro" id="IPR036412">
    <property type="entry name" value="HAD-like_sf"/>
</dbReference>
<dbReference type="InterPro" id="IPR027256">
    <property type="entry name" value="P-typ_ATPase_IB"/>
</dbReference>
<keyword evidence="5" id="KW-0597">Phosphoprotein</keyword>
<evidence type="ECO:0000313" key="18">
    <source>
        <dbReference type="Proteomes" id="UP000051298"/>
    </source>
</evidence>
<keyword evidence="11" id="KW-1278">Translocase</keyword>
<dbReference type="STRING" id="266809.PM03_07685"/>
<dbReference type="GO" id="GO:0005886">
    <property type="term" value="C:plasma membrane"/>
    <property type="evidence" value="ECO:0007669"/>
    <property type="project" value="UniProtKB-SubCell"/>
</dbReference>
<dbReference type="EC" id="3.6.3.-" evidence="17"/>
<keyword evidence="9 15" id="KW-0067">ATP-binding</keyword>
<dbReference type="SUPFAM" id="SSF81665">
    <property type="entry name" value="Calcium ATPase, transmembrane domain M"/>
    <property type="match status" value="1"/>
</dbReference>
<dbReference type="Gene3D" id="2.70.150.10">
    <property type="entry name" value="Calcium-transporting ATPase, cytoplasmic transduction domain A"/>
    <property type="match status" value="1"/>
</dbReference>
<dbReference type="InterPro" id="IPR023298">
    <property type="entry name" value="ATPase_P-typ_TM_dom_sf"/>
</dbReference>
<evidence type="ECO:0000256" key="7">
    <source>
        <dbReference type="ARBA" id="ARBA00022723"/>
    </source>
</evidence>